<feature type="compositionally biased region" description="Basic and acidic residues" evidence="1">
    <location>
        <begin position="226"/>
        <end position="237"/>
    </location>
</feature>
<dbReference type="EMBL" id="JBEFKJ010000019">
    <property type="protein sequence ID" value="KAL2040924.1"/>
    <property type="molecule type" value="Genomic_DNA"/>
</dbReference>
<comment type="caution">
    <text evidence="3">The sequence shown here is derived from an EMBL/GenBank/DDBJ whole genome shotgun (WGS) entry which is preliminary data.</text>
</comment>
<gene>
    <name evidence="3" type="ORF">N7G274_006382</name>
</gene>
<reference evidence="3 4" key="1">
    <citation type="submission" date="2024-09" db="EMBL/GenBank/DDBJ databases">
        <title>Rethinking Asexuality: The Enigmatic Case of Functional Sexual Genes in Lepraria (Stereocaulaceae).</title>
        <authorList>
            <person name="Doellman M."/>
            <person name="Sun Y."/>
            <person name="Barcenas-Pena A."/>
            <person name="Lumbsch H.T."/>
            <person name="Grewe F."/>
        </authorList>
    </citation>
    <scope>NUCLEOTIDE SEQUENCE [LARGE SCALE GENOMIC DNA]</scope>
    <source>
        <strain evidence="3 4">Mercado 3170</strain>
    </source>
</reference>
<keyword evidence="4" id="KW-1185">Reference proteome</keyword>
<proteinExistence type="predicted"/>
<feature type="compositionally biased region" description="Basic and acidic residues" evidence="1">
    <location>
        <begin position="333"/>
        <end position="344"/>
    </location>
</feature>
<accession>A0ABR4A852</accession>
<keyword evidence="2" id="KW-0732">Signal</keyword>
<sequence length="633" mass="69454">MSGMEVVAVIGCVAAVVSAYKDGGYIVQQIKAKRKAKKALPPTTMLETSLQRGSLAVETAKDEGIERYGPQFAVGDRIACDALKDILIHLQGTLLRNLAAAQNDDNHTDFNILVDASDMGRMKSITVLHELYMRLAQAGPFQKELPAPSRIQTLDSIESSGSPWHSGQHQSPQIEDQVLLSSPPQSLSAQPPSAQTSFAPRDPAQEPDPVKYPRPPKSRWLHISKSRKDSAPLDSDHPGLSTLTSELTISDPPQGIHNEARLPSTWNSPSLDIATLPAISKARSEDVVPSSLLQTPRSHFILEDNPWEDQVSSSQSVADTSAPNPKQQRPLRRSTEATLVDKDIYYGQTLRPHTPESQASSDPPPLAGDGRSPYEPRPSKMKLPSWSRRRSSGEGTRVKEDISQSTKPSQKSRISPVMTRSSSTQSSQPTPNLDAKNSYSGFCVGAYKMQVGFEQESLKLKNASISMGGEMHYWACINKNCVFEGPAWKSSKTWNISNAVRIRNGVQYRWKFLAKSHVALSRTSGRAFDYQCIFCISQGQPAAVYRTEPAFIEHVSTHRGQRAELKLSDKFCCIDDRVAKAEEDFDINLTPPRTALSGDSSLQGQSLVASPEPDTHSTDRGFPWTPAGPFLGC</sequence>
<feature type="region of interest" description="Disordered" evidence="1">
    <location>
        <begin position="308"/>
        <end position="434"/>
    </location>
</feature>
<feature type="compositionally biased region" description="Polar residues" evidence="1">
    <location>
        <begin position="403"/>
        <end position="413"/>
    </location>
</feature>
<feature type="region of interest" description="Disordered" evidence="1">
    <location>
        <begin position="180"/>
        <end position="258"/>
    </location>
</feature>
<feature type="compositionally biased region" description="Low complexity" evidence="1">
    <location>
        <begin position="180"/>
        <end position="195"/>
    </location>
</feature>
<evidence type="ECO:0000256" key="2">
    <source>
        <dbReference type="SAM" id="SignalP"/>
    </source>
</evidence>
<feature type="compositionally biased region" description="Low complexity" evidence="1">
    <location>
        <begin position="596"/>
        <end position="607"/>
    </location>
</feature>
<organism evidence="3 4">
    <name type="scientific">Stereocaulon virgatum</name>
    <dbReference type="NCBI Taxonomy" id="373712"/>
    <lineage>
        <taxon>Eukaryota</taxon>
        <taxon>Fungi</taxon>
        <taxon>Dikarya</taxon>
        <taxon>Ascomycota</taxon>
        <taxon>Pezizomycotina</taxon>
        <taxon>Lecanoromycetes</taxon>
        <taxon>OSLEUM clade</taxon>
        <taxon>Lecanoromycetidae</taxon>
        <taxon>Lecanorales</taxon>
        <taxon>Lecanorineae</taxon>
        <taxon>Stereocaulaceae</taxon>
        <taxon>Stereocaulon</taxon>
    </lineage>
</organism>
<feature type="region of interest" description="Disordered" evidence="1">
    <location>
        <begin position="155"/>
        <end position="174"/>
    </location>
</feature>
<feature type="region of interest" description="Disordered" evidence="1">
    <location>
        <begin position="596"/>
        <end position="633"/>
    </location>
</feature>
<feature type="chain" id="PRO_5047049830" evidence="2">
    <location>
        <begin position="20"/>
        <end position="633"/>
    </location>
</feature>
<evidence type="ECO:0000313" key="4">
    <source>
        <dbReference type="Proteomes" id="UP001590950"/>
    </source>
</evidence>
<feature type="compositionally biased region" description="Basic residues" evidence="1">
    <location>
        <begin position="214"/>
        <end position="225"/>
    </location>
</feature>
<feature type="compositionally biased region" description="Polar residues" evidence="1">
    <location>
        <begin position="310"/>
        <end position="327"/>
    </location>
</feature>
<dbReference type="Proteomes" id="UP001590950">
    <property type="component" value="Unassembled WGS sequence"/>
</dbReference>
<protein>
    <submittedName>
        <fullName evidence="3">Uncharacterized protein</fullName>
    </submittedName>
</protein>
<evidence type="ECO:0000256" key="1">
    <source>
        <dbReference type="SAM" id="MobiDB-lite"/>
    </source>
</evidence>
<feature type="compositionally biased region" description="Low complexity" evidence="1">
    <location>
        <begin position="421"/>
        <end position="431"/>
    </location>
</feature>
<evidence type="ECO:0000313" key="3">
    <source>
        <dbReference type="EMBL" id="KAL2040924.1"/>
    </source>
</evidence>
<feature type="signal peptide" evidence="2">
    <location>
        <begin position="1"/>
        <end position="19"/>
    </location>
</feature>
<dbReference type="PANTHER" id="PTHR42354">
    <property type="entry name" value="C2H2-TYPE DOMAIN-CONTAINING PROTEIN"/>
    <property type="match status" value="1"/>
</dbReference>
<dbReference type="PANTHER" id="PTHR42354:SF1">
    <property type="entry name" value="C2H2-TYPE DOMAIN-CONTAINING PROTEIN"/>
    <property type="match status" value="1"/>
</dbReference>
<name>A0ABR4A852_9LECA</name>